<proteinExistence type="predicted"/>
<gene>
    <name evidence="1" type="ORF">AVDCRST_MAG43-213</name>
</gene>
<protein>
    <recommendedName>
        <fullName evidence="2">Xylose isomerase-like TIM barrel domain-containing protein</fullName>
    </recommendedName>
</protein>
<evidence type="ECO:0008006" key="2">
    <source>
        <dbReference type="Google" id="ProtNLM"/>
    </source>
</evidence>
<evidence type="ECO:0000313" key="1">
    <source>
        <dbReference type="EMBL" id="CAA9541985.1"/>
    </source>
</evidence>
<sequence>MSSSFHSPQKQASRPSGRPTILLGAQASRLGTVDGIVRDMSEQRFFATDLDLRSTWIAPSWAHIAADASHSMIRVRSAWIAGVISGPASRSRLLRLMTLLRGCKDDLGLRTIVIPRAAHLRRGSLMGPSIKEIVTDRAKTSARIAVGVRAVDFANDRRQLDELIATRRMAEEWDLDIALDLTGNVSLSWEAEAAIVRLMPRLVLVRLQSWMGGDGPRISSDRQAITLRTIAMLADQGYAGNISLLPRSVPWWSMTSGPGPEAMEREFILDRYDRQSRQACSQILPPREIRPQDRL</sequence>
<organism evidence="1">
    <name type="scientific">uncultured Thermomicrobiales bacterium</name>
    <dbReference type="NCBI Taxonomy" id="1645740"/>
    <lineage>
        <taxon>Bacteria</taxon>
        <taxon>Pseudomonadati</taxon>
        <taxon>Thermomicrobiota</taxon>
        <taxon>Thermomicrobia</taxon>
        <taxon>Thermomicrobiales</taxon>
        <taxon>environmental samples</taxon>
    </lineage>
</organism>
<name>A0A6J4U7H0_9BACT</name>
<dbReference type="EMBL" id="CADCWI010000012">
    <property type="protein sequence ID" value="CAA9541985.1"/>
    <property type="molecule type" value="Genomic_DNA"/>
</dbReference>
<accession>A0A6J4U7H0</accession>
<reference evidence="1" key="1">
    <citation type="submission" date="2020-02" db="EMBL/GenBank/DDBJ databases">
        <authorList>
            <person name="Meier V. D."/>
        </authorList>
    </citation>
    <scope>NUCLEOTIDE SEQUENCE</scope>
    <source>
        <strain evidence="1">AVDCRST_MAG43</strain>
    </source>
</reference>
<dbReference type="AlphaFoldDB" id="A0A6J4U7H0"/>